<comment type="function">
    <text evidence="7 10">Provides the precursors necessary for DNA synthesis. Catalyzes the biosynthesis of deoxyribonucleotides from the corresponding ribonucleotides.</text>
</comment>
<dbReference type="PANTHER" id="PTHR11573">
    <property type="entry name" value="RIBONUCLEOSIDE-DIPHOSPHATE REDUCTASE LARGE CHAIN"/>
    <property type="match status" value="1"/>
</dbReference>
<comment type="catalytic activity">
    <reaction evidence="8 10">
        <text>a 2'-deoxyribonucleoside 5'-diphosphate + [thioredoxin]-disulfide + H2O = a ribonucleoside 5'-diphosphate + [thioredoxin]-dithiol</text>
        <dbReference type="Rhea" id="RHEA:23252"/>
        <dbReference type="Rhea" id="RHEA-COMP:10698"/>
        <dbReference type="Rhea" id="RHEA-COMP:10700"/>
        <dbReference type="ChEBI" id="CHEBI:15377"/>
        <dbReference type="ChEBI" id="CHEBI:29950"/>
        <dbReference type="ChEBI" id="CHEBI:50058"/>
        <dbReference type="ChEBI" id="CHEBI:57930"/>
        <dbReference type="ChEBI" id="CHEBI:73316"/>
        <dbReference type="EC" id="1.17.4.1"/>
    </reaction>
</comment>
<feature type="domain" description="ATP-cone" evidence="11">
    <location>
        <begin position="30"/>
        <end position="130"/>
    </location>
</feature>
<dbReference type="SUPFAM" id="SSF51998">
    <property type="entry name" value="PFL-like glycyl radical enzymes"/>
    <property type="match status" value="1"/>
</dbReference>
<evidence type="ECO:0000256" key="5">
    <source>
        <dbReference type="ARBA" id="ARBA00023002"/>
    </source>
</evidence>
<dbReference type="PROSITE" id="PS51161">
    <property type="entry name" value="ATP_CONE"/>
    <property type="match status" value="2"/>
</dbReference>
<reference evidence="12 13" key="1">
    <citation type="submission" date="2018-06" db="EMBL/GenBank/DDBJ databases">
        <title>Genomic Encyclopedia of Type Strains, Phase IV (KMG-IV): sequencing the most valuable type-strain genomes for metagenomic binning, comparative biology and taxonomic classification.</title>
        <authorList>
            <person name="Goeker M."/>
        </authorList>
    </citation>
    <scope>NUCLEOTIDE SEQUENCE [LARGE SCALE GENOMIC DNA]</scope>
    <source>
        <strain evidence="12 13">DSM 24875</strain>
    </source>
</reference>
<accession>A0A366FEQ4</accession>
<dbReference type="EMBL" id="QNRK01000012">
    <property type="protein sequence ID" value="RBP13162.1"/>
    <property type="molecule type" value="Genomic_DNA"/>
</dbReference>
<evidence type="ECO:0000256" key="6">
    <source>
        <dbReference type="ARBA" id="ARBA00023116"/>
    </source>
</evidence>
<dbReference type="EC" id="1.17.4.1" evidence="10"/>
<keyword evidence="3 9" id="KW-0547">Nucleotide-binding</keyword>
<dbReference type="GO" id="GO:0005971">
    <property type="term" value="C:ribonucleoside-diphosphate reductase complex"/>
    <property type="evidence" value="ECO:0007669"/>
    <property type="project" value="TreeGrafter"/>
</dbReference>
<comment type="caution">
    <text evidence="12">The sequence shown here is derived from an EMBL/GenBank/DDBJ whole genome shotgun (WGS) entry which is preliminary data.</text>
</comment>
<dbReference type="PRINTS" id="PR01183">
    <property type="entry name" value="RIBORDTASEM1"/>
</dbReference>
<organism evidence="12 13">
    <name type="scientific">Roseiarcus fermentans</name>
    <dbReference type="NCBI Taxonomy" id="1473586"/>
    <lineage>
        <taxon>Bacteria</taxon>
        <taxon>Pseudomonadati</taxon>
        <taxon>Pseudomonadota</taxon>
        <taxon>Alphaproteobacteria</taxon>
        <taxon>Hyphomicrobiales</taxon>
        <taxon>Roseiarcaceae</taxon>
        <taxon>Roseiarcus</taxon>
    </lineage>
</organism>
<dbReference type="InterPro" id="IPR000788">
    <property type="entry name" value="RNR_lg_C"/>
</dbReference>
<evidence type="ECO:0000313" key="13">
    <source>
        <dbReference type="Proteomes" id="UP000253529"/>
    </source>
</evidence>
<dbReference type="GO" id="GO:0005524">
    <property type="term" value="F:ATP binding"/>
    <property type="evidence" value="ECO:0007669"/>
    <property type="project" value="UniProtKB-UniRule"/>
</dbReference>
<dbReference type="FunFam" id="3.20.70.20:FF:000009">
    <property type="entry name" value="Ribonucleoside-diphosphate reductase"/>
    <property type="match status" value="1"/>
</dbReference>
<dbReference type="InterPro" id="IPR008926">
    <property type="entry name" value="RNR_R1-su_N"/>
</dbReference>
<proteinExistence type="inferred from homology"/>
<keyword evidence="6 10" id="KW-0215">Deoxyribonucleotide synthesis</keyword>
<dbReference type="GO" id="GO:0004748">
    <property type="term" value="F:ribonucleoside-diphosphate reductase activity, thioredoxin disulfide as acceptor"/>
    <property type="evidence" value="ECO:0007669"/>
    <property type="project" value="UniProtKB-EC"/>
</dbReference>
<dbReference type="InterPro" id="IPR013346">
    <property type="entry name" value="NrdE_NrdA_C"/>
</dbReference>
<keyword evidence="4 9" id="KW-0067">ATP-binding</keyword>
<feature type="domain" description="ATP-cone" evidence="11">
    <location>
        <begin position="143"/>
        <end position="232"/>
    </location>
</feature>
<evidence type="ECO:0000256" key="3">
    <source>
        <dbReference type="ARBA" id="ARBA00022741"/>
    </source>
</evidence>
<dbReference type="OrthoDB" id="9762933at2"/>
<dbReference type="UniPathway" id="UPA00326"/>
<evidence type="ECO:0000256" key="10">
    <source>
        <dbReference type="RuleBase" id="RU003410"/>
    </source>
</evidence>
<dbReference type="Pfam" id="PF00317">
    <property type="entry name" value="Ribonuc_red_lgN"/>
    <property type="match status" value="1"/>
</dbReference>
<dbReference type="InterPro" id="IPR039718">
    <property type="entry name" value="Rrm1"/>
</dbReference>
<dbReference type="RefSeq" id="WP_113889601.1">
    <property type="nucleotide sequence ID" value="NZ_QNRK01000012.1"/>
</dbReference>
<sequence>MSLQVQNDGPAPSAPFSAAAAGVRAGEPAFQVIRRNGAVTPFDASKIAVALTKAFLAVEGGSAAVSRRVHEIVAELTGQVVANLTRRADAGRTFHIEDIQDQAELALMRGEHHKVARAYVLYRAQRAKERAARLVSEPAPVVLHVRTADGALAPLDVARLTDLAREACAGLDGVSAEPILAETRRNLYDGISEQELALAPILAARTLIETEPNYAKASARLLNDMLRREALSFVFGRPDQATQAEMAERYAEFFPACVKIGVDAEILDPELGRFDLARLAAALKPERDLQFDYLGLQTLYDRYFLHVSGRRFELPQTFFMRVAMGLALREIDREARAIEFYDLLSSFDFMASTPTLFNSGTLRPQLSSCFLTTVSDDLDGIFKAIRDNALLAKYSGGLGNDWTRVRGLGAHIKGTNGESQGVVPFLKVANDTAIAVNQGGKRKGAVCAYLETWHVDIEEFLDLRKNTGDDRRRTHDMNTANWIPDLFMERVEAGADWTLFSPDETPDLHDLVGKPFKAAYEAHEARAERGEIRIFRKVKALDLWRRMLTMLFETGHPWITFKDPCNLRSPQSHVGVVHSSNLCTEITLNTGADEVAVCNLGSVNLAAHVSADGLDRARIERTVRTAMRMLDNVVDINFYTIPEARRSNLRHRPVGLGLMGFQDALETLRLPVASEKAVAFADASMEAISYFAISASVDLAAERGRYASFEGSLWSKGVLPIDSLDLLEAARDGNVEIDRSSTLDWAALRARVTTTGMRNSNVMAIAPTATISNIIGVSQSIEPAYSQLYVKANMSGDFTVVNANLVHDLKARGLWDEVMISDLKYYDGMASAIDRVPDDLKALYATAFEIAPEWLLRAAARRQKWIDQAQSLNLYIAEPSGRKLDAAYRLAWRLGLKTTYYLRARSATQVEKSTLKGVDGKLNAVSAEPVPTASPGGCSLDDPTCEACQ</sequence>
<dbReference type="PROSITE" id="PS00089">
    <property type="entry name" value="RIBORED_LARGE"/>
    <property type="match status" value="1"/>
</dbReference>
<evidence type="ECO:0000256" key="4">
    <source>
        <dbReference type="ARBA" id="ARBA00022840"/>
    </source>
</evidence>
<dbReference type="SUPFAM" id="SSF48168">
    <property type="entry name" value="R1 subunit of ribonucleotide reductase, N-terminal domain"/>
    <property type="match status" value="1"/>
</dbReference>
<keyword evidence="2" id="KW-0021">Allosteric enzyme</keyword>
<evidence type="ECO:0000256" key="9">
    <source>
        <dbReference type="PROSITE-ProRule" id="PRU00492"/>
    </source>
</evidence>
<protein>
    <recommendedName>
        <fullName evidence="10">Ribonucleoside-diphosphate reductase</fullName>
        <ecNumber evidence="10">1.17.4.1</ecNumber>
    </recommendedName>
</protein>
<evidence type="ECO:0000313" key="12">
    <source>
        <dbReference type="EMBL" id="RBP13162.1"/>
    </source>
</evidence>
<name>A0A366FEQ4_9HYPH</name>
<keyword evidence="5 10" id="KW-0560">Oxidoreductase</keyword>
<dbReference type="NCBIfam" id="TIGR02506">
    <property type="entry name" value="NrdE_NrdA"/>
    <property type="match status" value="1"/>
</dbReference>
<dbReference type="GO" id="GO:0009263">
    <property type="term" value="P:deoxyribonucleotide biosynthetic process"/>
    <property type="evidence" value="ECO:0007669"/>
    <property type="project" value="UniProtKB-KW"/>
</dbReference>
<dbReference type="Pfam" id="PF02867">
    <property type="entry name" value="Ribonuc_red_lgC"/>
    <property type="match status" value="1"/>
</dbReference>
<dbReference type="AlphaFoldDB" id="A0A366FEQ4"/>
<comment type="similarity">
    <text evidence="1 10">Belongs to the ribonucleoside diphosphate reductase large chain family.</text>
</comment>
<dbReference type="Proteomes" id="UP000253529">
    <property type="component" value="Unassembled WGS sequence"/>
</dbReference>
<dbReference type="InterPro" id="IPR005144">
    <property type="entry name" value="ATP-cone_dom"/>
</dbReference>
<evidence type="ECO:0000256" key="2">
    <source>
        <dbReference type="ARBA" id="ARBA00022533"/>
    </source>
</evidence>
<evidence type="ECO:0000256" key="1">
    <source>
        <dbReference type="ARBA" id="ARBA00010406"/>
    </source>
</evidence>
<evidence type="ECO:0000259" key="11">
    <source>
        <dbReference type="PROSITE" id="PS51161"/>
    </source>
</evidence>
<keyword evidence="13" id="KW-1185">Reference proteome</keyword>
<evidence type="ECO:0000256" key="8">
    <source>
        <dbReference type="ARBA" id="ARBA00047754"/>
    </source>
</evidence>
<evidence type="ECO:0000256" key="7">
    <source>
        <dbReference type="ARBA" id="ARBA00024942"/>
    </source>
</evidence>
<dbReference type="PANTHER" id="PTHR11573:SF6">
    <property type="entry name" value="RIBONUCLEOSIDE-DIPHOSPHATE REDUCTASE LARGE SUBUNIT"/>
    <property type="match status" value="1"/>
</dbReference>
<dbReference type="Gene3D" id="3.20.70.20">
    <property type="match status" value="1"/>
</dbReference>
<dbReference type="CDD" id="cd01679">
    <property type="entry name" value="RNR_I"/>
    <property type="match status" value="1"/>
</dbReference>
<dbReference type="Pfam" id="PF03477">
    <property type="entry name" value="ATP-cone"/>
    <property type="match status" value="1"/>
</dbReference>
<dbReference type="InterPro" id="IPR013509">
    <property type="entry name" value="RNR_lsu_N"/>
</dbReference>
<gene>
    <name evidence="12" type="ORF">DFR50_112135</name>
</gene>
<dbReference type="NCBIfam" id="NF005544">
    <property type="entry name" value="PRK07207.1"/>
    <property type="match status" value="1"/>
</dbReference>